<dbReference type="AlphaFoldDB" id="A0A6A5VNQ8"/>
<keyword evidence="4" id="KW-1185">Reference proteome</keyword>
<name>A0A6A5VNQ8_9PLEO</name>
<evidence type="ECO:0000256" key="1">
    <source>
        <dbReference type="SAM" id="MobiDB-lite"/>
    </source>
</evidence>
<dbReference type="Proteomes" id="UP000800036">
    <property type="component" value="Unassembled WGS sequence"/>
</dbReference>
<evidence type="ECO:0000313" key="3">
    <source>
        <dbReference type="EMBL" id="KAF1978139.1"/>
    </source>
</evidence>
<organism evidence="3 4">
    <name type="scientific">Bimuria novae-zelandiae CBS 107.79</name>
    <dbReference type="NCBI Taxonomy" id="1447943"/>
    <lineage>
        <taxon>Eukaryota</taxon>
        <taxon>Fungi</taxon>
        <taxon>Dikarya</taxon>
        <taxon>Ascomycota</taxon>
        <taxon>Pezizomycotina</taxon>
        <taxon>Dothideomycetes</taxon>
        <taxon>Pleosporomycetidae</taxon>
        <taxon>Pleosporales</taxon>
        <taxon>Massarineae</taxon>
        <taxon>Didymosphaeriaceae</taxon>
        <taxon>Bimuria</taxon>
    </lineage>
</organism>
<feature type="region of interest" description="Disordered" evidence="1">
    <location>
        <begin position="1"/>
        <end position="34"/>
    </location>
</feature>
<accession>A0A6A5VNQ8</accession>
<proteinExistence type="predicted"/>
<gene>
    <name evidence="3" type="ORF">BU23DRAFT_252192</name>
</gene>
<dbReference type="EMBL" id="ML976661">
    <property type="protein sequence ID" value="KAF1978139.1"/>
    <property type="molecule type" value="Genomic_DNA"/>
</dbReference>
<reference evidence="3" key="1">
    <citation type="journal article" date="2020" name="Stud. Mycol.">
        <title>101 Dothideomycetes genomes: a test case for predicting lifestyles and emergence of pathogens.</title>
        <authorList>
            <person name="Haridas S."/>
            <person name="Albert R."/>
            <person name="Binder M."/>
            <person name="Bloem J."/>
            <person name="Labutti K."/>
            <person name="Salamov A."/>
            <person name="Andreopoulos B."/>
            <person name="Baker S."/>
            <person name="Barry K."/>
            <person name="Bills G."/>
            <person name="Bluhm B."/>
            <person name="Cannon C."/>
            <person name="Castanera R."/>
            <person name="Culley D."/>
            <person name="Daum C."/>
            <person name="Ezra D."/>
            <person name="Gonzalez J."/>
            <person name="Henrissat B."/>
            <person name="Kuo A."/>
            <person name="Liang C."/>
            <person name="Lipzen A."/>
            <person name="Lutzoni F."/>
            <person name="Magnuson J."/>
            <person name="Mondo S."/>
            <person name="Nolan M."/>
            <person name="Ohm R."/>
            <person name="Pangilinan J."/>
            <person name="Park H.-J."/>
            <person name="Ramirez L."/>
            <person name="Alfaro M."/>
            <person name="Sun H."/>
            <person name="Tritt A."/>
            <person name="Yoshinaga Y."/>
            <person name="Zwiers L.-H."/>
            <person name="Turgeon B."/>
            <person name="Goodwin S."/>
            <person name="Spatafora J."/>
            <person name="Crous P."/>
            <person name="Grigoriev I."/>
        </authorList>
    </citation>
    <scope>NUCLEOTIDE SEQUENCE</scope>
    <source>
        <strain evidence="3">CBS 107.79</strain>
    </source>
</reference>
<sequence>MFYGSPRTPARAKQGGVSASRPPRMGHANADGPNSCSPTCSLLQDPHFNTFVPTHLYQQGARQNCHGQRSSPPSCWAQRVGRYCLYCVDMLYSCLTSIVSLVLLAAVNKSSQP</sequence>
<keyword evidence="2" id="KW-1133">Transmembrane helix</keyword>
<keyword evidence="2" id="KW-0472">Membrane</keyword>
<protein>
    <submittedName>
        <fullName evidence="3">Uncharacterized protein</fullName>
    </submittedName>
</protein>
<keyword evidence="2" id="KW-0812">Transmembrane</keyword>
<feature type="transmembrane region" description="Helical" evidence="2">
    <location>
        <begin position="83"/>
        <end position="107"/>
    </location>
</feature>
<evidence type="ECO:0000256" key="2">
    <source>
        <dbReference type="SAM" id="Phobius"/>
    </source>
</evidence>
<evidence type="ECO:0000313" key="4">
    <source>
        <dbReference type="Proteomes" id="UP000800036"/>
    </source>
</evidence>